<evidence type="ECO:0000313" key="1">
    <source>
        <dbReference type="EMBL" id="MQM21726.1"/>
    </source>
</evidence>
<name>A0A843XR05_COLES</name>
<comment type="caution">
    <text evidence="1">The sequence shown here is derived from an EMBL/GenBank/DDBJ whole genome shotgun (WGS) entry which is preliminary data.</text>
</comment>
<protein>
    <submittedName>
        <fullName evidence="1">Uncharacterized protein</fullName>
    </submittedName>
</protein>
<sequence>MTYRIVSSKVYLNYCSAKLRSKISDGLPELTELDFRGRTGGIRDMNMLANFENRAKNSVLKFIFDGAHIGTINLSSFWNDGDEGGRRMRMKKG</sequence>
<keyword evidence="2" id="KW-1185">Reference proteome</keyword>
<proteinExistence type="predicted"/>
<dbReference type="Proteomes" id="UP000652761">
    <property type="component" value="Unassembled WGS sequence"/>
</dbReference>
<accession>A0A843XR05</accession>
<organism evidence="1 2">
    <name type="scientific">Colocasia esculenta</name>
    <name type="common">Wild taro</name>
    <name type="synonym">Arum esculentum</name>
    <dbReference type="NCBI Taxonomy" id="4460"/>
    <lineage>
        <taxon>Eukaryota</taxon>
        <taxon>Viridiplantae</taxon>
        <taxon>Streptophyta</taxon>
        <taxon>Embryophyta</taxon>
        <taxon>Tracheophyta</taxon>
        <taxon>Spermatophyta</taxon>
        <taxon>Magnoliopsida</taxon>
        <taxon>Liliopsida</taxon>
        <taxon>Araceae</taxon>
        <taxon>Aroideae</taxon>
        <taxon>Colocasieae</taxon>
        <taxon>Colocasia</taxon>
    </lineage>
</organism>
<gene>
    <name evidence="1" type="ORF">Taro_054771</name>
</gene>
<evidence type="ECO:0000313" key="2">
    <source>
        <dbReference type="Proteomes" id="UP000652761"/>
    </source>
</evidence>
<reference evidence="1" key="1">
    <citation type="submission" date="2017-07" db="EMBL/GenBank/DDBJ databases">
        <title>Taro Niue Genome Assembly and Annotation.</title>
        <authorList>
            <person name="Atibalentja N."/>
            <person name="Keating K."/>
            <person name="Fields C.J."/>
        </authorList>
    </citation>
    <scope>NUCLEOTIDE SEQUENCE</scope>
    <source>
        <strain evidence="1">Niue_2</strain>
        <tissue evidence="1">Leaf</tissue>
    </source>
</reference>
<dbReference type="EMBL" id="NMUH01011488">
    <property type="protein sequence ID" value="MQM21726.1"/>
    <property type="molecule type" value="Genomic_DNA"/>
</dbReference>
<dbReference type="AlphaFoldDB" id="A0A843XR05"/>